<evidence type="ECO:0000256" key="1">
    <source>
        <dbReference type="SAM" id="MobiDB-lite"/>
    </source>
</evidence>
<accession>A0ABT7HAX1</accession>
<evidence type="ECO:0000313" key="3">
    <source>
        <dbReference type="EMBL" id="MDK9557521.1"/>
    </source>
</evidence>
<evidence type="ECO:0000256" key="2">
    <source>
        <dbReference type="SAM" id="SignalP"/>
    </source>
</evidence>
<feature type="signal peptide" evidence="2">
    <location>
        <begin position="1"/>
        <end position="24"/>
    </location>
</feature>
<evidence type="ECO:0000313" key="4">
    <source>
        <dbReference type="Proteomes" id="UP001223547"/>
    </source>
</evidence>
<organism evidence="3 4">
    <name type="scientific">Marinobacter albus</name>
    <dbReference type="NCBI Taxonomy" id="3030833"/>
    <lineage>
        <taxon>Bacteria</taxon>
        <taxon>Pseudomonadati</taxon>
        <taxon>Pseudomonadota</taxon>
        <taxon>Gammaproteobacteria</taxon>
        <taxon>Pseudomonadales</taxon>
        <taxon>Marinobacteraceae</taxon>
        <taxon>Marinobacter</taxon>
    </lineage>
</organism>
<keyword evidence="4" id="KW-1185">Reference proteome</keyword>
<dbReference type="RefSeq" id="WP_285367810.1">
    <property type="nucleotide sequence ID" value="NZ_JASSQD010000001.1"/>
</dbReference>
<feature type="region of interest" description="Disordered" evidence="1">
    <location>
        <begin position="30"/>
        <end position="52"/>
    </location>
</feature>
<feature type="chain" id="PRO_5046627050" description="Lipase helper protein" evidence="2">
    <location>
        <begin position="25"/>
        <end position="343"/>
    </location>
</feature>
<evidence type="ECO:0008006" key="5">
    <source>
        <dbReference type="Google" id="ProtNLM"/>
    </source>
</evidence>
<name>A0ABT7HAX1_9GAMM</name>
<sequence>MKPTKVQGLALTSLVLGIAAFAWYATSAGTPTPDASPAKPESQPVIADAPEPAPEMPVDADNTELEQVHDQLLATYGSHLDQPKSQIRMLEEMIRYLSTIDPEHWHENLLALLQTWFPDRHGALRERLTALLAYQSFMEQERYALRAMAPGERRDFIWAKRRELFGEDAELIWQAELQNQALSQSLQSIESVEGTPLNKARAYTDAIEQTYGEQANRVLENRRQELTDRFLSLPSVQSSLHQQPVSERYATLRGIRSELGMDEEALDRWGNLDRTRDERWSKGDRYQAKREAILDKYDQGPERQEALDQLTEDVFGKDMAEVIRSEEAAGYYRFKEERVFGQN</sequence>
<gene>
    <name evidence="3" type="ORF">QQF73_07790</name>
</gene>
<keyword evidence="2" id="KW-0732">Signal</keyword>
<comment type="caution">
    <text evidence="3">The sequence shown here is derived from an EMBL/GenBank/DDBJ whole genome shotgun (WGS) entry which is preliminary data.</text>
</comment>
<dbReference type="Proteomes" id="UP001223547">
    <property type="component" value="Unassembled WGS sequence"/>
</dbReference>
<proteinExistence type="predicted"/>
<dbReference type="EMBL" id="JASSQD010000001">
    <property type="protein sequence ID" value="MDK9557521.1"/>
    <property type="molecule type" value="Genomic_DNA"/>
</dbReference>
<reference evidence="3 4" key="1">
    <citation type="submission" date="2023-05" db="EMBL/GenBank/DDBJ databases">
        <title>Marinobacter albus sp. nov., a marine bacterium isolated from sand in a coastal intertidal zone of huludao.</title>
        <authorList>
            <person name="Deng T."/>
        </authorList>
    </citation>
    <scope>NUCLEOTIDE SEQUENCE [LARGE SCALE GENOMIC DNA]</scope>
    <source>
        <strain evidence="3 4">M216</strain>
    </source>
</reference>
<protein>
    <recommendedName>
        <fullName evidence="5">Lipase helper protein</fullName>
    </recommendedName>
</protein>